<organism evidence="2 3">
    <name type="scientific">Accumulibacter regalis</name>
    <dbReference type="NCBI Taxonomy" id="522306"/>
    <lineage>
        <taxon>Bacteria</taxon>
        <taxon>Pseudomonadati</taxon>
        <taxon>Pseudomonadota</taxon>
        <taxon>Betaproteobacteria</taxon>
        <taxon>Candidatus Accumulibacter</taxon>
    </lineage>
</organism>
<keyword evidence="1" id="KW-0732">Signal</keyword>
<protein>
    <recommendedName>
        <fullName evidence="4">DUF2501 domain-containing protein</fullName>
    </recommendedName>
</protein>
<comment type="caution">
    <text evidence="2">The sequence shown here is derived from an EMBL/GenBank/DDBJ whole genome shotgun (WGS) entry which is preliminary data.</text>
</comment>
<reference evidence="2" key="1">
    <citation type="submission" date="2014-02" db="EMBL/GenBank/DDBJ databases">
        <title>Expanding our view of genomic diversity in Candidatus Accumulibacter clades.</title>
        <authorList>
            <person name="Skennerton C.T."/>
            <person name="Barr J.J."/>
            <person name="Slater F.R."/>
            <person name="Bond P.L."/>
            <person name="Tyson G.W."/>
        </authorList>
    </citation>
    <scope>NUCLEOTIDE SEQUENCE [LARGE SCALE GENOMIC DNA]</scope>
</reference>
<dbReference type="Pfam" id="PF10696">
    <property type="entry name" value="DUF2501"/>
    <property type="match status" value="1"/>
</dbReference>
<dbReference type="EMBL" id="JEMY01000032">
    <property type="protein sequence ID" value="EXI87731.1"/>
    <property type="molecule type" value="Genomic_DNA"/>
</dbReference>
<feature type="signal peptide" evidence="1">
    <location>
        <begin position="1"/>
        <end position="26"/>
    </location>
</feature>
<dbReference type="STRING" id="1454004.AW11_02396"/>
<dbReference type="AlphaFoldDB" id="A0A011PJL2"/>
<sequence>MNARNRRSTAIAVLIAAFLPFHAAQAQLGDLLKQGGSSASGATGGVGGLGGVSGVSGLGDLGGALSGQSVTSGSASNVAGLLEFCIKNNYLGGDKAAAVKDSLTSKLPGGSSSSDGGYKSGKNGILSSGDGSTLDLSGGGMKKQVTKQICDKVLDQGKSLL</sequence>
<name>A0A011PJL2_ACCRE</name>
<evidence type="ECO:0000313" key="3">
    <source>
        <dbReference type="Proteomes" id="UP000022141"/>
    </source>
</evidence>
<dbReference type="Proteomes" id="UP000022141">
    <property type="component" value="Unassembled WGS sequence"/>
</dbReference>
<evidence type="ECO:0008006" key="4">
    <source>
        <dbReference type="Google" id="ProtNLM"/>
    </source>
</evidence>
<dbReference type="PATRIC" id="fig|1454004.3.peg.2476"/>
<gene>
    <name evidence="2" type="ORF">AW11_02396</name>
</gene>
<dbReference type="eggNOG" id="ENOG50320SA">
    <property type="taxonomic scope" value="Bacteria"/>
</dbReference>
<dbReference type="InterPro" id="IPR019637">
    <property type="entry name" value="DUF2501"/>
</dbReference>
<evidence type="ECO:0000313" key="2">
    <source>
        <dbReference type="EMBL" id="EXI87731.1"/>
    </source>
</evidence>
<proteinExistence type="predicted"/>
<feature type="chain" id="PRO_5001461663" description="DUF2501 domain-containing protein" evidence="1">
    <location>
        <begin position="27"/>
        <end position="161"/>
    </location>
</feature>
<evidence type="ECO:0000256" key="1">
    <source>
        <dbReference type="SAM" id="SignalP"/>
    </source>
</evidence>
<accession>A0A011PJL2</accession>
<keyword evidence="3" id="KW-1185">Reference proteome</keyword>